<reference evidence="3" key="1">
    <citation type="submission" date="2021-03" db="EMBL/GenBank/DDBJ databases">
        <title>Acanthopleuribacteraceae sp. M133.</title>
        <authorList>
            <person name="Wang G."/>
        </authorList>
    </citation>
    <scope>NUCLEOTIDE SEQUENCE</scope>
    <source>
        <strain evidence="3">M133</strain>
    </source>
</reference>
<proteinExistence type="predicted"/>
<organism evidence="3 4">
    <name type="scientific">Sulfidibacter corallicola</name>
    <dbReference type="NCBI Taxonomy" id="2818388"/>
    <lineage>
        <taxon>Bacteria</taxon>
        <taxon>Pseudomonadati</taxon>
        <taxon>Acidobacteriota</taxon>
        <taxon>Holophagae</taxon>
        <taxon>Acanthopleuribacterales</taxon>
        <taxon>Acanthopleuribacteraceae</taxon>
        <taxon>Sulfidibacter</taxon>
    </lineage>
</organism>
<dbReference type="Pfam" id="PF09834">
    <property type="entry name" value="DUF2061"/>
    <property type="match status" value="1"/>
</dbReference>
<gene>
    <name evidence="3" type="ORF">J3U87_13790</name>
</gene>
<evidence type="ECO:0000313" key="4">
    <source>
        <dbReference type="Proteomes" id="UP000663929"/>
    </source>
</evidence>
<dbReference type="EMBL" id="CP071793">
    <property type="protein sequence ID" value="QTD53522.1"/>
    <property type="molecule type" value="Genomic_DNA"/>
</dbReference>
<keyword evidence="4" id="KW-1185">Reference proteome</keyword>
<evidence type="ECO:0000256" key="1">
    <source>
        <dbReference type="SAM" id="MobiDB-lite"/>
    </source>
</evidence>
<evidence type="ECO:0000259" key="2">
    <source>
        <dbReference type="Pfam" id="PF09834"/>
    </source>
</evidence>
<protein>
    <submittedName>
        <fullName evidence="3">DUF2061 domain-containing protein</fullName>
    </submittedName>
</protein>
<dbReference type="KEGG" id="scor:J3U87_13790"/>
<feature type="region of interest" description="Disordered" evidence="1">
    <location>
        <begin position="68"/>
        <end position="93"/>
    </location>
</feature>
<evidence type="ECO:0000313" key="3">
    <source>
        <dbReference type="EMBL" id="QTD53522.1"/>
    </source>
</evidence>
<name>A0A8A4TX25_SULCO</name>
<sequence>MSRESRLRSAYKALSWRLLATAATFSLVLIMTGKPLLAVSVGGLEAVAKLALYFLHERLWAHISLGQKAGTSGEEPTPEPMARSGELNPLTGD</sequence>
<accession>A0A8A4TX25</accession>
<feature type="domain" description="DUF2061" evidence="2">
    <location>
        <begin position="11"/>
        <end position="61"/>
    </location>
</feature>
<dbReference type="InterPro" id="IPR018638">
    <property type="entry name" value="DUF2061_membrane"/>
</dbReference>
<dbReference type="RefSeq" id="WP_237383624.1">
    <property type="nucleotide sequence ID" value="NZ_CP071793.1"/>
</dbReference>
<dbReference type="AlphaFoldDB" id="A0A8A4TX25"/>
<dbReference type="Proteomes" id="UP000663929">
    <property type="component" value="Chromosome"/>
</dbReference>